<dbReference type="EMBL" id="RCTF01000001">
    <property type="protein sequence ID" value="RLP81530.1"/>
    <property type="molecule type" value="Genomic_DNA"/>
</dbReference>
<keyword evidence="4" id="KW-0479">Metal-binding</keyword>
<keyword evidence="14" id="KW-1185">Reference proteome</keyword>
<evidence type="ECO:0000256" key="8">
    <source>
        <dbReference type="ARBA" id="ARBA00022842"/>
    </source>
</evidence>
<keyword evidence="7" id="KW-0067">ATP-binding</keyword>
<evidence type="ECO:0000256" key="11">
    <source>
        <dbReference type="ARBA" id="ARBA00023264"/>
    </source>
</evidence>
<gene>
    <name evidence="13" type="ORF">D9R14_00525</name>
</gene>
<dbReference type="RefSeq" id="WP_121621345.1">
    <property type="nucleotide sequence ID" value="NZ_JACIIW010000004.1"/>
</dbReference>
<dbReference type="PANTHER" id="PTHR12358">
    <property type="entry name" value="SPHINGOSINE KINASE"/>
    <property type="match status" value="1"/>
</dbReference>
<evidence type="ECO:0000256" key="5">
    <source>
        <dbReference type="ARBA" id="ARBA00022741"/>
    </source>
</evidence>
<organism evidence="13 14">
    <name type="scientific">Xanthobacter tagetidis</name>
    <dbReference type="NCBI Taxonomy" id="60216"/>
    <lineage>
        <taxon>Bacteria</taxon>
        <taxon>Pseudomonadati</taxon>
        <taxon>Pseudomonadota</taxon>
        <taxon>Alphaproteobacteria</taxon>
        <taxon>Hyphomicrobiales</taxon>
        <taxon>Xanthobacteraceae</taxon>
        <taxon>Xanthobacter</taxon>
    </lineage>
</organism>
<dbReference type="InterPro" id="IPR017438">
    <property type="entry name" value="ATP-NAD_kinase_N"/>
</dbReference>
<dbReference type="GO" id="GO:0004143">
    <property type="term" value="F:ATP-dependent diacylglycerol kinase activity"/>
    <property type="evidence" value="ECO:0007669"/>
    <property type="project" value="TreeGrafter"/>
</dbReference>
<protein>
    <submittedName>
        <fullName evidence="13">Lipid kinase</fullName>
    </submittedName>
</protein>
<dbReference type="InterPro" id="IPR016064">
    <property type="entry name" value="NAD/diacylglycerol_kinase_sf"/>
</dbReference>
<dbReference type="Gene3D" id="3.40.50.10330">
    <property type="entry name" value="Probable inorganic polyphosphate/atp-NAD kinase, domain 1"/>
    <property type="match status" value="1"/>
</dbReference>
<dbReference type="PANTHER" id="PTHR12358:SF106">
    <property type="entry name" value="LIPID KINASE YEGS"/>
    <property type="match status" value="1"/>
</dbReference>
<comment type="cofactor">
    <cofactor evidence="1">
        <name>Mg(2+)</name>
        <dbReference type="ChEBI" id="CHEBI:18420"/>
    </cofactor>
</comment>
<dbReference type="SMART" id="SM00046">
    <property type="entry name" value="DAGKc"/>
    <property type="match status" value="1"/>
</dbReference>
<proteinExistence type="predicted"/>
<keyword evidence="3" id="KW-0808">Transferase</keyword>
<dbReference type="GO" id="GO:0046872">
    <property type="term" value="F:metal ion binding"/>
    <property type="evidence" value="ECO:0007669"/>
    <property type="project" value="UniProtKB-KW"/>
</dbReference>
<dbReference type="InterPro" id="IPR001206">
    <property type="entry name" value="Diacylglycerol_kinase_cat_dom"/>
</dbReference>
<dbReference type="GO" id="GO:0008654">
    <property type="term" value="P:phospholipid biosynthetic process"/>
    <property type="evidence" value="ECO:0007669"/>
    <property type="project" value="UniProtKB-KW"/>
</dbReference>
<dbReference type="NCBIfam" id="NF009604">
    <property type="entry name" value="PRK13057.1"/>
    <property type="match status" value="1"/>
</dbReference>
<dbReference type="NCBIfam" id="TIGR00147">
    <property type="entry name" value="YegS/Rv2252/BmrU family lipid kinase"/>
    <property type="match status" value="1"/>
</dbReference>
<feature type="domain" description="DAGKc" evidence="12">
    <location>
        <begin position="5"/>
        <end position="132"/>
    </location>
</feature>
<evidence type="ECO:0000256" key="7">
    <source>
        <dbReference type="ARBA" id="ARBA00022840"/>
    </source>
</evidence>
<dbReference type="Proteomes" id="UP000269692">
    <property type="component" value="Unassembled WGS sequence"/>
</dbReference>
<evidence type="ECO:0000256" key="4">
    <source>
        <dbReference type="ARBA" id="ARBA00022723"/>
    </source>
</evidence>
<keyword evidence="8" id="KW-0460">Magnesium</keyword>
<dbReference type="Pfam" id="PF19279">
    <property type="entry name" value="YegS_C"/>
    <property type="match status" value="1"/>
</dbReference>
<keyword evidence="5" id="KW-0547">Nucleotide-binding</keyword>
<evidence type="ECO:0000259" key="12">
    <source>
        <dbReference type="PROSITE" id="PS50146"/>
    </source>
</evidence>
<dbReference type="InterPro" id="IPR005218">
    <property type="entry name" value="Diacylglycerol/lipid_kinase"/>
</dbReference>
<dbReference type="GO" id="GO:0005524">
    <property type="term" value="F:ATP binding"/>
    <property type="evidence" value="ECO:0007669"/>
    <property type="project" value="UniProtKB-KW"/>
</dbReference>
<dbReference type="Pfam" id="PF00781">
    <property type="entry name" value="DAGK_cat"/>
    <property type="match status" value="1"/>
</dbReference>
<keyword evidence="11" id="KW-1208">Phospholipid metabolism</keyword>
<dbReference type="GO" id="GO:0005886">
    <property type="term" value="C:plasma membrane"/>
    <property type="evidence" value="ECO:0007669"/>
    <property type="project" value="TreeGrafter"/>
</dbReference>
<evidence type="ECO:0000256" key="3">
    <source>
        <dbReference type="ARBA" id="ARBA00022679"/>
    </source>
</evidence>
<comment type="caution">
    <text evidence="13">The sequence shown here is derived from an EMBL/GenBank/DDBJ whole genome shotgun (WGS) entry which is preliminary data.</text>
</comment>
<reference evidence="13 14" key="1">
    <citation type="submission" date="2018-10" db="EMBL/GenBank/DDBJ databases">
        <title>Xanthobacter tagetidis genome sequencing and assembly.</title>
        <authorList>
            <person name="Maclea K.S."/>
            <person name="Goen A.E."/>
            <person name="Fatima S.A."/>
        </authorList>
    </citation>
    <scope>NUCLEOTIDE SEQUENCE [LARGE SCALE GENOMIC DNA]</scope>
    <source>
        <strain evidence="13 14">ATCC 700314</strain>
    </source>
</reference>
<evidence type="ECO:0000256" key="6">
    <source>
        <dbReference type="ARBA" id="ARBA00022777"/>
    </source>
</evidence>
<dbReference type="InterPro" id="IPR045540">
    <property type="entry name" value="YegS/DAGK_C"/>
</dbReference>
<dbReference type="PROSITE" id="PS50146">
    <property type="entry name" value="DAGK"/>
    <property type="match status" value="1"/>
</dbReference>
<evidence type="ECO:0000256" key="9">
    <source>
        <dbReference type="ARBA" id="ARBA00023098"/>
    </source>
</evidence>
<evidence type="ECO:0000256" key="10">
    <source>
        <dbReference type="ARBA" id="ARBA00023209"/>
    </source>
</evidence>
<evidence type="ECO:0000256" key="1">
    <source>
        <dbReference type="ARBA" id="ARBA00001946"/>
    </source>
</evidence>
<keyword evidence="9" id="KW-0443">Lipid metabolism</keyword>
<keyword evidence="6 13" id="KW-0418">Kinase</keyword>
<evidence type="ECO:0000256" key="2">
    <source>
        <dbReference type="ARBA" id="ARBA00022516"/>
    </source>
</evidence>
<dbReference type="Gene3D" id="2.60.200.40">
    <property type="match status" value="1"/>
</dbReference>
<accession>A0A3L7APK5</accession>
<evidence type="ECO:0000313" key="14">
    <source>
        <dbReference type="Proteomes" id="UP000269692"/>
    </source>
</evidence>
<dbReference type="SUPFAM" id="SSF111331">
    <property type="entry name" value="NAD kinase/diacylglycerol kinase-like"/>
    <property type="match status" value="1"/>
</dbReference>
<keyword evidence="2" id="KW-0444">Lipid biosynthesis</keyword>
<dbReference type="OrthoDB" id="142078at2"/>
<keyword evidence="10" id="KW-0594">Phospholipid biosynthesis</keyword>
<sequence length="312" mass="33358">MSLSPSPRRALLLVNPRARMGRTPLARERAALEAGGIDVAAQAWPQTGTLSDLIRREAAGFDLAVIGGGDGTLNGAAAALADTGLPLGVLPLGTANDFARTLGIPQDTVAAARLIATGTPRAVDLGDVNGHPFLNVASIGFSADLARALTHDAKRRYGVLGYAVVAARLLAQSRLFTAHVVHDGTVEKVRTLQVSVGNGRYYGGGMAVASDATAEDGRLDFYSLEVDHWWRLLGLLPALRRGTQGRWRDVRAFRTTEVTVETRRPRPVNTDGELVTHTPARFSIRPRALRVYARTAAAAPVEPFADTRFIRS</sequence>
<dbReference type="AlphaFoldDB" id="A0A3L7APK5"/>
<dbReference type="InterPro" id="IPR050187">
    <property type="entry name" value="Lipid_Phosphate_FormReg"/>
</dbReference>
<evidence type="ECO:0000313" key="13">
    <source>
        <dbReference type="EMBL" id="RLP81530.1"/>
    </source>
</evidence>
<name>A0A3L7APK5_9HYPH</name>